<dbReference type="GO" id="GO:0000150">
    <property type="term" value="F:DNA strand exchange activity"/>
    <property type="evidence" value="ECO:0007669"/>
    <property type="project" value="InterPro"/>
</dbReference>
<gene>
    <name evidence="5" type="ORF">G6M86_21040</name>
</gene>
<dbReference type="AlphaFoldDB" id="A0AAJ4TC80"/>
<dbReference type="PROSITE" id="PS51737">
    <property type="entry name" value="RECOMBINASE_DNA_BIND"/>
    <property type="match status" value="1"/>
</dbReference>
<proteinExistence type="predicted"/>
<dbReference type="Proteomes" id="UP000663946">
    <property type="component" value="Chromosome 2"/>
</dbReference>
<dbReference type="InterPro" id="IPR011109">
    <property type="entry name" value="DNA_bind_recombinase_dom"/>
</dbReference>
<organism evidence="5 6">
    <name type="scientific">Agrobacterium tumefaciens</name>
    <dbReference type="NCBI Taxonomy" id="358"/>
    <lineage>
        <taxon>Bacteria</taxon>
        <taxon>Pseudomonadati</taxon>
        <taxon>Pseudomonadota</taxon>
        <taxon>Alphaproteobacteria</taxon>
        <taxon>Hyphomicrobiales</taxon>
        <taxon>Rhizobiaceae</taxon>
        <taxon>Rhizobium/Agrobacterium group</taxon>
        <taxon>Agrobacterium</taxon>
        <taxon>Agrobacterium tumefaciens complex</taxon>
    </lineage>
</organism>
<dbReference type="Gene3D" id="3.40.50.1390">
    <property type="entry name" value="Resolvase, N-terminal catalytic domain"/>
    <property type="match status" value="1"/>
</dbReference>
<feature type="domain" description="Resolvase/invertase-type recombinase catalytic" evidence="3">
    <location>
        <begin position="3"/>
        <end position="159"/>
    </location>
</feature>
<dbReference type="InterPro" id="IPR006119">
    <property type="entry name" value="Resolv_N"/>
</dbReference>
<feature type="domain" description="Recombinase" evidence="4">
    <location>
        <begin position="171"/>
        <end position="280"/>
    </location>
</feature>
<evidence type="ECO:0000259" key="4">
    <source>
        <dbReference type="PROSITE" id="PS51737"/>
    </source>
</evidence>
<evidence type="ECO:0000256" key="2">
    <source>
        <dbReference type="ARBA" id="ARBA00023172"/>
    </source>
</evidence>
<dbReference type="Pfam" id="PF00239">
    <property type="entry name" value="Resolvase"/>
    <property type="match status" value="1"/>
</dbReference>
<dbReference type="SMART" id="SM00857">
    <property type="entry name" value="Resolvase"/>
    <property type="match status" value="1"/>
</dbReference>
<keyword evidence="1" id="KW-0238">DNA-binding</keyword>
<dbReference type="Gene3D" id="3.90.1750.20">
    <property type="entry name" value="Putative Large Serine Recombinase, Chain B, Domain 2"/>
    <property type="match status" value="1"/>
</dbReference>
<name>A0AAJ4TC80_AGRTU</name>
<dbReference type="PANTHER" id="PTHR30461:SF2">
    <property type="entry name" value="SERINE RECOMBINASE PINE-RELATED"/>
    <property type="match status" value="1"/>
</dbReference>
<evidence type="ECO:0000259" key="3">
    <source>
        <dbReference type="PROSITE" id="PS51736"/>
    </source>
</evidence>
<dbReference type="InterPro" id="IPR038109">
    <property type="entry name" value="DNA_bind_recomb_sf"/>
</dbReference>
<evidence type="ECO:0000313" key="5">
    <source>
        <dbReference type="EMBL" id="QTG15732.1"/>
    </source>
</evidence>
<dbReference type="InterPro" id="IPR050639">
    <property type="entry name" value="SSR_resolvase"/>
</dbReference>
<dbReference type="CDD" id="cd00338">
    <property type="entry name" value="Ser_Recombinase"/>
    <property type="match status" value="1"/>
</dbReference>
<accession>A0AAJ4TC80</accession>
<reference evidence="5" key="1">
    <citation type="submission" date="2020-02" db="EMBL/GenBank/DDBJ databases">
        <title>Unexpected conservation and global transmission of agrobacterial virulence plasmids.</title>
        <authorList>
            <person name="Weisberg A.J."/>
            <person name="Davis E.W. II"/>
            <person name="Tabima J.R."/>
            <person name="Belcher M.S."/>
            <person name="Miller M."/>
            <person name="Kuo C.-H."/>
            <person name="Loper J.E."/>
            <person name="Grunwald N.J."/>
            <person name="Putnam M.L."/>
            <person name="Chang J.H."/>
        </authorList>
    </citation>
    <scope>NUCLEOTIDE SEQUENCE</scope>
    <source>
        <strain evidence="5">Q15/94</strain>
    </source>
</reference>
<dbReference type="InterPro" id="IPR036162">
    <property type="entry name" value="Resolvase-like_N_sf"/>
</dbReference>
<evidence type="ECO:0000256" key="1">
    <source>
        <dbReference type="ARBA" id="ARBA00023125"/>
    </source>
</evidence>
<sequence length="571" mass="65146">MTVAYSYVRISTFEQSEGSGVERQLEKTRRYAEENGLILDTEMIDIGKSGFHGRHKKDGVFGEFIDLVKEGKIKRGSVLIVESLDRISREKVIVAAGQLLSLLGEGIDVVTLQDRMRYSSNATVGDLIVSLTIMSRAHEESAIKSDRVKAAIEKRKEMAVMGLKTFVQNGPSWIDQERLKDRTYRFTLNHRADVIRRIFDLYLDGYGLNKICQIFNAEKVKNLSRATLWKDNILFAVLRNEATIGTYQAGETSIKDYFPACITEDMFWRAQDELKKRSKPGRKGVRYTNLFQGLIVCHHCGNSVMTTRSGVKGMVHTYFACRTTSLGGECKREGKRKQINLKMVEKAVLDNVLVYHLDSNIGKKNTSSLVMEKELLVGSIEQSKKAVRNLMSSLELVDDEDDRVMLTNRITTLRKEERANQSRLEVIEGEIRSIESDLQDDVDINKEVRAEIAKWPNLGEAELYQSRQKINNILRKLITQVRIDIDAQEINVVLAGMIKWWNIDIEGKVLHTGDWSMLPFDILVKRAKEFFGKSVDVASMKSVYDRIEIARPDPKLWDGERNPDVFPSHLN</sequence>
<dbReference type="GO" id="GO:0003677">
    <property type="term" value="F:DNA binding"/>
    <property type="evidence" value="ECO:0007669"/>
    <property type="project" value="UniProtKB-KW"/>
</dbReference>
<protein>
    <submittedName>
        <fullName evidence="5">Recombinase family protein</fullName>
    </submittedName>
</protein>
<dbReference type="RefSeq" id="WP_333722248.1">
    <property type="nucleotide sequence ID" value="NZ_CP049217.1"/>
</dbReference>
<keyword evidence="2" id="KW-0233">DNA recombination</keyword>
<dbReference type="SUPFAM" id="SSF53041">
    <property type="entry name" value="Resolvase-like"/>
    <property type="match status" value="1"/>
</dbReference>
<dbReference type="PANTHER" id="PTHR30461">
    <property type="entry name" value="DNA-INVERTASE FROM LAMBDOID PROPHAGE"/>
    <property type="match status" value="1"/>
</dbReference>
<dbReference type="InterPro" id="IPR025827">
    <property type="entry name" value="Zn_ribbon_recom_dom"/>
</dbReference>
<evidence type="ECO:0000313" key="6">
    <source>
        <dbReference type="Proteomes" id="UP000663946"/>
    </source>
</evidence>
<dbReference type="EMBL" id="CP049217">
    <property type="protein sequence ID" value="QTG15732.1"/>
    <property type="molecule type" value="Genomic_DNA"/>
</dbReference>
<dbReference type="PROSITE" id="PS51736">
    <property type="entry name" value="RECOMBINASES_3"/>
    <property type="match status" value="1"/>
</dbReference>
<dbReference type="Pfam" id="PF07508">
    <property type="entry name" value="Recombinase"/>
    <property type="match status" value="1"/>
</dbReference>
<dbReference type="Pfam" id="PF13408">
    <property type="entry name" value="Zn_ribbon_recom"/>
    <property type="match status" value="1"/>
</dbReference>